<proteinExistence type="predicted"/>
<dbReference type="InterPro" id="IPR000866">
    <property type="entry name" value="AhpC/TSA"/>
</dbReference>
<feature type="domain" description="Thioredoxin" evidence="3">
    <location>
        <begin position="60"/>
        <end position="200"/>
    </location>
</feature>
<dbReference type="InterPro" id="IPR036249">
    <property type="entry name" value="Thioredoxin-like_sf"/>
</dbReference>
<keyword evidence="2" id="KW-0812">Transmembrane</keyword>
<reference evidence="4" key="1">
    <citation type="journal article" date="2014" name="Int. J. Syst. Evol. Microbiol.">
        <title>Complete genome sequence of Corynebacterium casei LMG S-19264T (=DSM 44701T), isolated from a smear-ripened cheese.</title>
        <authorList>
            <consortium name="US DOE Joint Genome Institute (JGI-PGF)"/>
            <person name="Walter F."/>
            <person name="Albersmeier A."/>
            <person name="Kalinowski J."/>
            <person name="Ruckert C."/>
        </authorList>
    </citation>
    <scope>NUCLEOTIDE SEQUENCE</scope>
    <source>
        <strain evidence="4">CGMCC 1.12754</strain>
    </source>
</reference>
<keyword evidence="1" id="KW-1015">Disulfide bond</keyword>
<dbReference type="SUPFAM" id="SSF52833">
    <property type="entry name" value="Thioredoxin-like"/>
    <property type="match status" value="1"/>
</dbReference>
<keyword evidence="2" id="KW-0472">Membrane</keyword>
<reference evidence="4" key="2">
    <citation type="submission" date="2020-09" db="EMBL/GenBank/DDBJ databases">
        <authorList>
            <person name="Sun Q."/>
            <person name="Zhou Y."/>
        </authorList>
    </citation>
    <scope>NUCLEOTIDE SEQUENCE</scope>
    <source>
        <strain evidence="4">CGMCC 1.12754</strain>
    </source>
</reference>
<dbReference type="AlphaFoldDB" id="A0A917HGJ9"/>
<dbReference type="CDD" id="cd02966">
    <property type="entry name" value="TlpA_like_family"/>
    <property type="match status" value="1"/>
</dbReference>
<protein>
    <recommendedName>
        <fullName evidence="3">Thioredoxin domain-containing protein</fullName>
    </recommendedName>
</protein>
<dbReference type="InterPro" id="IPR017937">
    <property type="entry name" value="Thioredoxin_CS"/>
</dbReference>
<keyword evidence="5" id="KW-1185">Reference proteome</keyword>
<dbReference type="GO" id="GO:0016209">
    <property type="term" value="F:antioxidant activity"/>
    <property type="evidence" value="ECO:0007669"/>
    <property type="project" value="InterPro"/>
</dbReference>
<dbReference type="PROSITE" id="PS51352">
    <property type="entry name" value="THIOREDOXIN_2"/>
    <property type="match status" value="1"/>
</dbReference>
<dbReference type="RefSeq" id="WP_188455607.1">
    <property type="nucleotide sequence ID" value="NZ_BMFR01000009.1"/>
</dbReference>
<dbReference type="Pfam" id="PF00578">
    <property type="entry name" value="AhpC-TSA"/>
    <property type="match status" value="1"/>
</dbReference>
<gene>
    <name evidence="4" type="ORF">GCM10011398_23840</name>
</gene>
<evidence type="ECO:0000313" key="4">
    <source>
        <dbReference type="EMBL" id="GGG77870.1"/>
    </source>
</evidence>
<evidence type="ECO:0000256" key="1">
    <source>
        <dbReference type="ARBA" id="ARBA00023157"/>
    </source>
</evidence>
<evidence type="ECO:0000313" key="5">
    <source>
        <dbReference type="Proteomes" id="UP000622860"/>
    </source>
</evidence>
<dbReference type="EMBL" id="BMFR01000009">
    <property type="protein sequence ID" value="GGG77870.1"/>
    <property type="molecule type" value="Genomic_DNA"/>
</dbReference>
<evidence type="ECO:0000256" key="2">
    <source>
        <dbReference type="SAM" id="Phobius"/>
    </source>
</evidence>
<keyword evidence="2" id="KW-1133">Transmembrane helix</keyword>
<dbReference type="Gene3D" id="3.40.30.10">
    <property type="entry name" value="Glutaredoxin"/>
    <property type="match status" value="1"/>
</dbReference>
<comment type="caution">
    <text evidence="4">The sequence shown here is derived from an EMBL/GenBank/DDBJ whole genome shotgun (WGS) entry which is preliminary data.</text>
</comment>
<accession>A0A917HGJ9</accession>
<evidence type="ECO:0000259" key="3">
    <source>
        <dbReference type="PROSITE" id="PS51352"/>
    </source>
</evidence>
<dbReference type="InterPro" id="IPR013766">
    <property type="entry name" value="Thioredoxin_domain"/>
</dbReference>
<name>A0A917HGJ9_9BACI</name>
<dbReference type="GO" id="GO:0016491">
    <property type="term" value="F:oxidoreductase activity"/>
    <property type="evidence" value="ECO:0007669"/>
    <property type="project" value="InterPro"/>
</dbReference>
<dbReference type="PANTHER" id="PTHR42852">
    <property type="entry name" value="THIOL:DISULFIDE INTERCHANGE PROTEIN DSBE"/>
    <property type="match status" value="1"/>
</dbReference>
<dbReference type="PROSITE" id="PS00194">
    <property type="entry name" value="THIOREDOXIN_1"/>
    <property type="match status" value="1"/>
</dbReference>
<feature type="transmembrane region" description="Helical" evidence="2">
    <location>
        <begin position="6"/>
        <end position="23"/>
    </location>
</feature>
<organism evidence="4 5">
    <name type="scientific">Virgibacillus oceani</name>
    <dbReference type="NCBI Taxonomy" id="1479511"/>
    <lineage>
        <taxon>Bacteria</taxon>
        <taxon>Bacillati</taxon>
        <taxon>Bacillota</taxon>
        <taxon>Bacilli</taxon>
        <taxon>Bacillales</taxon>
        <taxon>Bacillaceae</taxon>
        <taxon>Virgibacillus</taxon>
    </lineage>
</organism>
<dbReference type="InterPro" id="IPR050553">
    <property type="entry name" value="Thioredoxin_ResA/DsbE_sf"/>
</dbReference>
<dbReference type="PANTHER" id="PTHR42852:SF1">
    <property type="entry name" value="THIOREDOXIN-LIKE PROTEIN YNEN"/>
    <property type="match status" value="1"/>
</dbReference>
<sequence>MAKRILGIAVIVVLAGAVIINLIDLNKEKSAEEEESKSVNVSGDTGAEGAAIVPPGKSGIEPGNLAPDFELETLAGDTVKLSDLQGKKVILNFWATWCPPCKVEMPEMQRFYEEYKDEVEILAVNLTGSEKNEKNVSSFIEQYDYTYPILLDKDSEVSDAYEIAPIPTTYFIGTNGKIQQPRKVGPMTYDYMVEMMHSLN</sequence>
<dbReference type="Proteomes" id="UP000622860">
    <property type="component" value="Unassembled WGS sequence"/>
</dbReference>